<dbReference type="KEGG" id="ngr:NAEGRDRAFT_67776"/>
<evidence type="ECO:0000256" key="2">
    <source>
        <dbReference type="SAM" id="Phobius"/>
    </source>
</evidence>
<feature type="transmembrane region" description="Helical" evidence="2">
    <location>
        <begin position="268"/>
        <end position="287"/>
    </location>
</feature>
<feature type="compositionally biased region" description="Low complexity" evidence="1">
    <location>
        <begin position="128"/>
        <end position="141"/>
    </location>
</feature>
<dbReference type="SUPFAM" id="SSF81383">
    <property type="entry name" value="F-box domain"/>
    <property type="match status" value="1"/>
</dbReference>
<feature type="compositionally biased region" description="Polar residues" evidence="1">
    <location>
        <begin position="100"/>
        <end position="120"/>
    </location>
</feature>
<dbReference type="Proteomes" id="UP000006671">
    <property type="component" value="Unassembled WGS sequence"/>
</dbReference>
<dbReference type="EMBL" id="GG738869">
    <property type="protein sequence ID" value="EFC44155.1"/>
    <property type="molecule type" value="Genomic_DNA"/>
</dbReference>
<dbReference type="AlphaFoldDB" id="D2VFX3"/>
<dbReference type="InParanoid" id="D2VFX3"/>
<dbReference type="OrthoDB" id="10257471at2759"/>
<organism evidence="5">
    <name type="scientific">Naegleria gruberi</name>
    <name type="common">Amoeba</name>
    <dbReference type="NCBI Taxonomy" id="5762"/>
    <lineage>
        <taxon>Eukaryota</taxon>
        <taxon>Discoba</taxon>
        <taxon>Heterolobosea</taxon>
        <taxon>Tetramitia</taxon>
        <taxon>Eutetramitia</taxon>
        <taxon>Vahlkampfiidae</taxon>
        <taxon>Naegleria</taxon>
    </lineage>
</organism>
<feature type="transmembrane region" description="Helical" evidence="2">
    <location>
        <begin position="468"/>
        <end position="486"/>
    </location>
</feature>
<dbReference type="GeneID" id="8848075"/>
<gene>
    <name evidence="4" type="ORF">NAEGRDRAFT_67776</name>
</gene>
<dbReference type="PROSITE" id="PS50181">
    <property type="entry name" value="FBOX"/>
    <property type="match status" value="1"/>
</dbReference>
<dbReference type="SMART" id="SM00256">
    <property type="entry name" value="FBOX"/>
    <property type="match status" value="1"/>
</dbReference>
<dbReference type="Gene3D" id="1.20.1280.50">
    <property type="match status" value="1"/>
</dbReference>
<protein>
    <recommendedName>
        <fullName evidence="3">F-box domain-containing protein</fullName>
    </recommendedName>
</protein>
<evidence type="ECO:0000259" key="3">
    <source>
        <dbReference type="PROSITE" id="PS50181"/>
    </source>
</evidence>
<name>D2VFX3_NAEGR</name>
<feature type="transmembrane region" description="Helical" evidence="2">
    <location>
        <begin position="323"/>
        <end position="343"/>
    </location>
</feature>
<feature type="transmembrane region" description="Helical" evidence="2">
    <location>
        <begin position="299"/>
        <end position="317"/>
    </location>
</feature>
<keyword evidence="2" id="KW-1133">Transmembrane helix</keyword>
<feature type="region of interest" description="Disordered" evidence="1">
    <location>
        <begin position="100"/>
        <end position="142"/>
    </location>
</feature>
<evidence type="ECO:0000256" key="1">
    <source>
        <dbReference type="SAM" id="MobiDB-lite"/>
    </source>
</evidence>
<sequence>MAEFSIIKSSRHEENFNSVDVRNGFSSNQQQLEWENVDKVYLPPEILLEILQFMDFDAIVMTSATCRGFYEVSHDDELWRKLLSADWKLLKDDAAAALNNHQNTNQNGGSLLSSPVANNTNSSRDEAASSSSSPNSYELLDQNNSGDLYEKYKERYLRYKKWRDSIAFIYSEERNQYINNVETQTSGKFVGYLKYFLSFPILFYRLLIFLFISQDEQPDFGLAHEIEYIQEKSLRAGGSLLLLIIFAPMLFCTWMIGELPATPFYATLHVFFKMVFTILCIAAHFYNRMDRNIEFYKEANSVSLVIILQTILTLILMRYVDDFIICCLISFNMSTALGLAISLKHMIKNTESIEGLFESSNTPAQHYLSPLFEIFRNRSVVTNLILSNLMILVIMIGGFKTFVWILIFIAIAIVTGTSGGSGGVDSLDRRMLIFVLVIFACISISALATSIIGGNYKRKSKARNTSAVLLLVILTMSFITLAMRVISIKSGETERWQLSLFDITDEE</sequence>
<dbReference type="RefSeq" id="XP_002676899.1">
    <property type="nucleotide sequence ID" value="XM_002676853.1"/>
</dbReference>
<evidence type="ECO:0000313" key="5">
    <source>
        <dbReference type="Proteomes" id="UP000006671"/>
    </source>
</evidence>
<proteinExistence type="predicted"/>
<dbReference type="InterPro" id="IPR036047">
    <property type="entry name" value="F-box-like_dom_sf"/>
</dbReference>
<feature type="transmembrane region" description="Helical" evidence="2">
    <location>
        <begin position="233"/>
        <end position="256"/>
    </location>
</feature>
<feature type="transmembrane region" description="Helical" evidence="2">
    <location>
        <begin position="192"/>
        <end position="212"/>
    </location>
</feature>
<evidence type="ECO:0000313" key="4">
    <source>
        <dbReference type="EMBL" id="EFC44155.1"/>
    </source>
</evidence>
<keyword evidence="2" id="KW-0812">Transmembrane</keyword>
<accession>D2VFX3</accession>
<dbReference type="VEuPathDB" id="AmoebaDB:NAEGRDRAFT_67776"/>
<keyword evidence="2" id="KW-0472">Membrane</keyword>
<reference evidence="4 5" key="1">
    <citation type="journal article" date="2010" name="Cell">
        <title>The genome of Naegleria gruberi illuminates early eukaryotic versatility.</title>
        <authorList>
            <person name="Fritz-Laylin L.K."/>
            <person name="Prochnik S.E."/>
            <person name="Ginger M.L."/>
            <person name="Dacks J.B."/>
            <person name="Carpenter M.L."/>
            <person name="Field M.C."/>
            <person name="Kuo A."/>
            <person name="Paredez A."/>
            <person name="Chapman J."/>
            <person name="Pham J."/>
            <person name="Shu S."/>
            <person name="Neupane R."/>
            <person name="Cipriano M."/>
            <person name="Mancuso J."/>
            <person name="Tu H."/>
            <person name="Salamov A."/>
            <person name="Lindquist E."/>
            <person name="Shapiro H."/>
            <person name="Lucas S."/>
            <person name="Grigoriev I.V."/>
            <person name="Cande W.Z."/>
            <person name="Fulton C."/>
            <person name="Rokhsar D.S."/>
            <person name="Dawson S.C."/>
        </authorList>
    </citation>
    <scope>NUCLEOTIDE SEQUENCE [LARGE SCALE GENOMIC DNA]</scope>
    <source>
        <strain evidence="4 5">NEG-M</strain>
    </source>
</reference>
<keyword evidence="5" id="KW-1185">Reference proteome</keyword>
<dbReference type="Pfam" id="PF12937">
    <property type="entry name" value="F-box-like"/>
    <property type="match status" value="1"/>
</dbReference>
<feature type="transmembrane region" description="Helical" evidence="2">
    <location>
        <begin position="433"/>
        <end position="456"/>
    </location>
</feature>
<dbReference type="InterPro" id="IPR001810">
    <property type="entry name" value="F-box_dom"/>
</dbReference>
<feature type="transmembrane region" description="Helical" evidence="2">
    <location>
        <begin position="385"/>
        <end position="413"/>
    </location>
</feature>
<dbReference type="OMA" id="HMISNTE"/>
<feature type="domain" description="F-box" evidence="3">
    <location>
        <begin position="36"/>
        <end position="82"/>
    </location>
</feature>